<dbReference type="SUPFAM" id="SSF50037">
    <property type="entry name" value="C-terminal domain of transcriptional repressors"/>
    <property type="match status" value="1"/>
</dbReference>
<dbReference type="Gene3D" id="2.30.30.100">
    <property type="match status" value="1"/>
</dbReference>
<dbReference type="EMBL" id="DWYS01000047">
    <property type="protein sequence ID" value="HJB06972.1"/>
    <property type="molecule type" value="Genomic_DNA"/>
</dbReference>
<evidence type="ECO:0000256" key="4">
    <source>
        <dbReference type="ARBA" id="ARBA00023267"/>
    </source>
</evidence>
<dbReference type="InterPro" id="IPR003142">
    <property type="entry name" value="BPL_C"/>
</dbReference>
<keyword evidence="2" id="KW-0547">Nucleotide-binding</keyword>
<keyword evidence="1 7" id="KW-0436">Ligase</keyword>
<dbReference type="AlphaFoldDB" id="A0A9D2L6L8"/>
<keyword evidence="3" id="KW-0067">ATP-binding</keyword>
<dbReference type="InterPro" id="IPR045864">
    <property type="entry name" value="aa-tRNA-synth_II/BPL/LPL"/>
</dbReference>
<evidence type="ECO:0000256" key="5">
    <source>
        <dbReference type="ARBA" id="ARBA00024227"/>
    </source>
</evidence>
<dbReference type="GO" id="GO:0009249">
    <property type="term" value="P:protein lipoylation"/>
    <property type="evidence" value="ECO:0007669"/>
    <property type="project" value="UniProtKB-ARBA"/>
</dbReference>
<keyword evidence="4" id="KW-0092">Biotin</keyword>
<evidence type="ECO:0000256" key="3">
    <source>
        <dbReference type="ARBA" id="ARBA00022840"/>
    </source>
</evidence>
<evidence type="ECO:0000313" key="7">
    <source>
        <dbReference type="EMBL" id="HJB06972.1"/>
    </source>
</evidence>
<evidence type="ECO:0000313" key="8">
    <source>
        <dbReference type="Proteomes" id="UP000886804"/>
    </source>
</evidence>
<protein>
    <recommendedName>
        <fullName evidence="5">biotin--[biotin carboxyl-carrier protein] ligase</fullName>
        <ecNumber evidence="5">6.3.4.15</ecNumber>
    </recommendedName>
</protein>
<dbReference type="GO" id="GO:0004077">
    <property type="term" value="F:biotin--[biotin carboxyl-carrier protein] ligase activity"/>
    <property type="evidence" value="ECO:0007669"/>
    <property type="project" value="UniProtKB-EC"/>
</dbReference>
<dbReference type="InterPro" id="IPR004143">
    <property type="entry name" value="BPL_LPL_catalytic"/>
</dbReference>
<evidence type="ECO:0000259" key="6">
    <source>
        <dbReference type="PROSITE" id="PS51733"/>
    </source>
</evidence>
<dbReference type="GO" id="GO:0016740">
    <property type="term" value="F:transferase activity"/>
    <property type="evidence" value="ECO:0007669"/>
    <property type="project" value="UniProtKB-ARBA"/>
</dbReference>
<dbReference type="Pfam" id="PF03099">
    <property type="entry name" value="BPL_LplA_LipB"/>
    <property type="match status" value="1"/>
</dbReference>
<dbReference type="InterPro" id="IPR004408">
    <property type="entry name" value="Biotin_CoA_COase_ligase"/>
</dbReference>
<evidence type="ECO:0000256" key="1">
    <source>
        <dbReference type="ARBA" id="ARBA00022598"/>
    </source>
</evidence>
<dbReference type="Gene3D" id="3.30.930.10">
    <property type="entry name" value="Bira Bifunctional Protein, Domain 2"/>
    <property type="match status" value="1"/>
</dbReference>
<reference evidence="7" key="1">
    <citation type="journal article" date="2021" name="PeerJ">
        <title>Extensive microbial diversity within the chicken gut microbiome revealed by metagenomics and culture.</title>
        <authorList>
            <person name="Gilroy R."/>
            <person name="Ravi A."/>
            <person name="Getino M."/>
            <person name="Pursley I."/>
            <person name="Horton D.L."/>
            <person name="Alikhan N.F."/>
            <person name="Baker D."/>
            <person name="Gharbi K."/>
            <person name="Hall N."/>
            <person name="Watson M."/>
            <person name="Adriaenssens E.M."/>
            <person name="Foster-Nyarko E."/>
            <person name="Jarju S."/>
            <person name="Secka A."/>
            <person name="Antonio M."/>
            <person name="Oren A."/>
            <person name="Chaudhuri R.R."/>
            <person name="La Ragione R."/>
            <person name="Hildebrand F."/>
            <person name="Pallen M.J."/>
        </authorList>
    </citation>
    <scope>NUCLEOTIDE SEQUENCE</scope>
    <source>
        <strain evidence="7">CHK188-4685</strain>
    </source>
</reference>
<sequence>MERQDKMNLDRTKLEQELKTRWAARNLRCYDEVDSTNLEMIRLAKEGAPHGTLVVADSQSAGKGRLGRKWVSPKGTGIWMSILLRPDIAPQSASMLTLVAALAVVKGIDCETGLPVQIKWPNDVVLGGRKLCGILTEMSTEAGDIRYVVPGIGVNVNMTEFPPEVSETATSLRLELGREIEREPLIARVMEAFEGYYEKFLKTQDLAGLTEEYNRRSVNLGRQVKVLDPAGNFQGEAMGIDSQGSLLVKMADGQVRQVISGEVSVRGVYGYAL</sequence>
<dbReference type="Proteomes" id="UP000886804">
    <property type="component" value="Unassembled WGS sequence"/>
</dbReference>
<proteinExistence type="predicted"/>
<evidence type="ECO:0000256" key="2">
    <source>
        <dbReference type="ARBA" id="ARBA00022741"/>
    </source>
</evidence>
<dbReference type="Pfam" id="PF02237">
    <property type="entry name" value="BPL_C"/>
    <property type="match status" value="1"/>
</dbReference>
<accession>A0A9D2L6L8</accession>
<dbReference type="GO" id="GO:0005524">
    <property type="term" value="F:ATP binding"/>
    <property type="evidence" value="ECO:0007669"/>
    <property type="project" value="UniProtKB-KW"/>
</dbReference>
<gene>
    <name evidence="7" type="ORF">H9716_03825</name>
</gene>
<dbReference type="PROSITE" id="PS51733">
    <property type="entry name" value="BPL_LPL_CATALYTIC"/>
    <property type="match status" value="1"/>
</dbReference>
<dbReference type="InterPro" id="IPR008988">
    <property type="entry name" value="Transcriptional_repressor_C"/>
</dbReference>
<dbReference type="NCBIfam" id="TIGR00121">
    <property type="entry name" value="birA_ligase"/>
    <property type="match status" value="1"/>
</dbReference>
<reference evidence="7" key="2">
    <citation type="submission" date="2021-04" db="EMBL/GenBank/DDBJ databases">
        <authorList>
            <person name="Gilroy R."/>
        </authorList>
    </citation>
    <scope>NUCLEOTIDE SEQUENCE</scope>
    <source>
        <strain evidence="7">CHK188-4685</strain>
    </source>
</reference>
<feature type="domain" description="BPL/LPL catalytic" evidence="6">
    <location>
        <begin position="15"/>
        <end position="201"/>
    </location>
</feature>
<comment type="caution">
    <text evidence="7">The sequence shown here is derived from an EMBL/GenBank/DDBJ whole genome shotgun (WGS) entry which is preliminary data.</text>
</comment>
<dbReference type="CDD" id="cd16442">
    <property type="entry name" value="BPL"/>
    <property type="match status" value="1"/>
</dbReference>
<dbReference type="EC" id="6.3.4.15" evidence="5"/>
<name>A0A9D2L6L8_9FIRM</name>
<dbReference type="PANTHER" id="PTHR12835:SF5">
    <property type="entry name" value="BIOTIN--PROTEIN LIGASE"/>
    <property type="match status" value="1"/>
</dbReference>
<organism evidence="7 8">
    <name type="scientific">Candidatus Enterocloster faecavium</name>
    <dbReference type="NCBI Taxonomy" id="2838560"/>
    <lineage>
        <taxon>Bacteria</taxon>
        <taxon>Bacillati</taxon>
        <taxon>Bacillota</taxon>
        <taxon>Clostridia</taxon>
        <taxon>Lachnospirales</taxon>
        <taxon>Lachnospiraceae</taxon>
        <taxon>Enterocloster</taxon>
    </lineage>
</organism>
<dbReference type="PANTHER" id="PTHR12835">
    <property type="entry name" value="BIOTIN PROTEIN LIGASE"/>
    <property type="match status" value="1"/>
</dbReference>
<dbReference type="SUPFAM" id="SSF55681">
    <property type="entry name" value="Class II aaRS and biotin synthetases"/>
    <property type="match status" value="1"/>
</dbReference>
<dbReference type="GO" id="GO:0005737">
    <property type="term" value="C:cytoplasm"/>
    <property type="evidence" value="ECO:0007669"/>
    <property type="project" value="TreeGrafter"/>
</dbReference>